<dbReference type="OMA" id="QRTANSN"/>
<dbReference type="SUPFAM" id="SSF53098">
    <property type="entry name" value="Ribonuclease H-like"/>
    <property type="match status" value="1"/>
</dbReference>
<keyword evidence="5" id="KW-1185">Reference proteome</keyword>
<feature type="domain" description="Piwi" evidence="3">
    <location>
        <begin position="642"/>
        <end position="924"/>
    </location>
</feature>
<sequence length="965" mass="108046">MPPIPPLPPLPPVPPVAVPPPPLPPGPVPVLPITSQHKTALDACEKRLAQMDILPAPRVYPKMMQPGTYGRDIIVQTNVFGIEVHKEVSLYQYSVSIKVDISPTKEVVFTKKGREDFVVTDRLDKCNTIFYYAVNAYPDFFKTPENVLIYDGQGLLFSTVDLFATWDSTSTKHKYIILDGVETGHKELEKISCIKLEVYPSKNPRIKFTAEELGRRSCDRNIESVNRAYHQILELALSQQCIQDTSRCVVFEHGKMFFFNPLADGYSRKDCPDVGDGKIVVPGIKKTVQFIEGPYGRGQNNPSVVIDAMKVAFHKEQLVYEKLNEITGVDVCNGMTPYDRERSTNVIKGLDCYCTYLGRVRHMKIEGIHHEGPHTARFLLKDDRQQTVEEYFKEVRNITLKNPHANLIICNEKGKANFYPSELVYITKNQRVKISQQTGNQSQRTTKEGAVLPDVRQRLIMTGKLAAKISNDNPILNGIGIHVCEAPLLAKAKQFPPVTISKLPYNGGSYPSNENKWRFNQFAVPATPPEIWGLYCVGTPLTRFSIPMLQQFTQEYMKMFRDKGCNLPDPTEIGMLLQSEVESKLAFCAEKKCRFLLMITDDAITCLHNRYKMIEHNKLMIVQDMKVSKAHSVIAAGKRLTLENVINKSNVKLGGINYFVDDEKKALEEVLVIGVGISNPPPGTRFMLQGATTVNPAIIGFTFNSRESQAWSGDFLVTQAAQDTLAPIEDIIIQSVTQYKKWHNDVLPKRIVVYRSGTSTGNHGSILALEIPLARSAISRFDKAGIPLVYITVSKDHTFRFFRDNLNVNIGKSSASTSQSGSRPAPAQLRAPDMNIGPGVCIDQGVTNPACKQFFLNSHTTLQGTAKTPLYSVLADDTEASMAALEHMTFNLCHLHQIVGLQTSLPTPLYVANEYAKRGRNLWHQANLEDPNLQTETSELNRLMVITERIAYQGCGNFLDRRINA</sequence>
<dbReference type="OrthoDB" id="5868801at2759"/>
<dbReference type="Pfam" id="PF02170">
    <property type="entry name" value="PAZ"/>
    <property type="match status" value="1"/>
</dbReference>
<evidence type="ECO:0000313" key="4">
    <source>
        <dbReference type="EMBL" id="EGT44123.1"/>
    </source>
</evidence>
<dbReference type="InParanoid" id="G0MUF0"/>
<comment type="similarity">
    <text evidence="1">Belongs to the argonaute family.</text>
</comment>
<reference evidence="5" key="1">
    <citation type="submission" date="2011-07" db="EMBL/GenBank/DDBJ databases">
        <authorList>
            <consortium name="Caenorhabditis brenneri Sequencing and Analysis Consortium"/>
            <person name="Wilson R.K."/>
        </authorList>
    </citation>
    <scope>NUCLEOTIDE SEQUENCE [LARGE SCALE GENOMIC DNA]</scope>
    <source>
        <strain evidence="5">PB2801</strain>
    </source>
</reference>
<feature type="domain" description="PAZ" evidence="2">
    <location>
        <begin position="318"/>
        <end position="428"/>
    </location>
</feature>
<dbReference type="SMART" id="SM00950">
    <property type="entry name" value="Piwi"/>
    <property type="match status" value="1"/>
</dbReference>
<dbReference type="HOGENOM" id="CLU_310185_0_0_1"/>
<dbReference type="EMBL" id="GL379812">
    <property type="protein sequence ID" value="EGT44123.1"/>
    <property type="molecule type" value="Genomic_DNA"/>
</dbReference>
<dbReference type="Gene3D" id="3.30.420.10">
    <property type="entry name" value="Ribonuclease H-like superfamily/Ribonuclease H"/>
    <property type="match status" value="1"/>
</dbReference>
<dbReference type="GO" id="GO:0003723">
    <property type="term" value="F:RNA binding"/>
    <property type="evidence" value="ECO:0007669"/>
    <property type="project" value="InterPro"/>
</dbReference>
<dbReference type="InterPro" id="IPR003100">
    <property type="entry name" value="PAZ_dom"/>
</dbReference>
<dbReference type="PROSITE" id="PS50822">
    <property type="entry name" value="PIWI"/>
    <property type="match status" value="1"/>
</dbReference>
<evidence type="ECO:0008006" key="6">
    <source>
        <dbReference type="Google" id="ProtNLM"/>
    </source>
</evidence>
<dbReference type="InterPro" id="IPR003165">
    <property type="entry name" value="Piwi"/>
</dbReference>
<dbReference type="InterPro" id="IPR036085">
    <property type="entry name" value="PAZ_dom_sf"/>
</dbReference>
<evidence type="ECO:0000259" key="3">
    <source>
        <dbReference type="PROSITE" id="PS50822"/>
    </source>
</evidence>
<dbReference type="InterPro" id="IPR012337">
    <property type="entry name" value="RNaseH-like_sf"/>
</dbReference>
<accession>G0MUF0</accession>
<dbReference type="AlphaFoldDB" id="G0MUF0"/>
<evidence type="ECO:0000256" key="1">
    <source>
        <dbReference type="RuleBase" id="RU361178"/>
    </source>
</evidence>
<evidence type="ECO:0000259" key="2">
    <source>
        <dbReference type="PROSITE" id="PS50821"/>
    </source>
</evidence>
<proteinExistence type="inferred from homology"/>
<dbReference type="PROSITE" id="PS50821">
    <property type="entry name" value="PAZ"/>
    <property type="match status" value="1"/>
</dbReference>
<name>G0MUF0_CAEBE</name>
<dbReference type="eggNOG" id="KOG1041">
    <property type="taxonomic scope" value="Eukaryota"/>
</dbReference>
<dbReference type="SMART" id="SM00949">
    <property type="entry name" value="PAZ"/>
    <property type="match status" value="1"/>
</dbReference>
<dbReference type="STRING" id="135651.G0MUF0"/>
<gene>
    <name evidence="4" type="ORF">CAEBREN_14726</name>
</gene>
<organism evidence="5">
    <name type="scientific">Caenorhabditis brenneri</name>
    <name type="common">Nematode worm</name>
    <dbReference type="NCBI Taxonomy" id="135651"/>
    <lineage>
        <taxon>Eukaryota</taxon>
        <taxon>Metazoa</taxon>
        <taxon>Ecdysozoa</taxon>
        <taxon>Nematoda</taxon>
        <taxon>Chromadorea</taxon>
        <taxon>Rhabditida</taxon>
        <taxon>Rhabditina</taxon>
        <taxon>Rhabditomorpha</taxon>
        <taxon>Rhabditoidea</taxon>
        <taxon>Rhabditidae</taxon>
        <taxon>Peloderinae</taxon>
        <taxon>Caenorhabditis</taxon>
    </lineage>
</organism>
<dbReference type="SUPFAM" id="SSF101690">
    <property type="entry name" value="PAZ domain"/>
    <property type="match status" value="1"/>
</dbReference>
<dbReference type="Gene3D" id="3.40.50.2300">
    <property type="match status" value="1"/>
</dbReference>
<evidence type="ECO:0000313" key="5">
    <source>
        <dbReference type="Proteomes" id="UP000008068"/>
    </source>
</evidence>
<protein>
    <recommendedName>
        <fullName evidence="6">Piwi domain-containing protein</fullName>
    </recommendedName>
</protein>
<dbReference type="CDD" id="cd02846">
    <property type="entry name" value="PAZ_argonaute_like"/>
    <property type="match status" value="1"/>
</dbReference>
<dbReference type="InterPro" id="IPR036397">
    <property type="entry name" value="RNaseH_sf"/>
</dbReference>
<dbReference type="Gene3D" id="2.170.260.10">
    <property type="entry name" value="paz domain"/>
    <property type="match status" value="1"/>
</dbReference>
<dbReference type="Pfam" id="PF02171">
    <property type="entry name" value="Piwi"/>
    <property type="match status" value="1"/>
</dbReference>
<dbReference type="Proteomes" id="UP000008068">
    <property type="component" value="Unassembled WGS sequence"/>
</dbReference>
<dbReference type="PANTHER" id="PTHR22891">
    <property type="entry name" value="EUKARYOTIC TRANSLATION INITIATION FACTOR 2C"/>
    <property type="match status" value="1"/>
</dbReference>